<dbReference type="EMBL" id="SOZJ01000005">
    <property type="protein sequence ID" value="TGJ66375.1"/>
    <property type="molecule type" value="Genomic_DNA"/>
</dbReference>
<proteinExistence type="predicted"/>
<reference evidence="1 2" key="1">
    <citation type="submission" date="2019-03" db="EMBL/GenBank/DDBJ databases">
        <title>Nematode-trapping fungi genome.</title>
        <authorList>
            <person name="Vidal-Diez De Ulzurrun G."/>
        </authorList>
    </citation>
    <scope>NUCLEOTIDE SEQUENCE [LARGE SCALE GENOMIC DNA]</scope>
    <source>
        <strain evidence="1 2">TWF154</strain>
    </source>
</reference>
<evidence type="ECO:0000313" key="2">
    <source>
        <dbReference type="Proteomes" id="UP000297595"/>
    </source>
</evidence>
<name>A0A8H2HLW3_ORBOL</name>
<accession>A0A8H2HLW3</accession>
<dbReference type="AlphaFoldDB" id="A0A8H2HLW3"/>
<dbReference type="Proteomes" id="UP000297595">
    <property type="component" value="Unassembled WGS sequence"/>
</dbReference>
<protein>
    <submittedName>
        <fullName evidence="1">Uncharacterized protein</fullName>
    </submittedName>
</protein>
<sequence length="142" mass="16191">MRRILISKNHFAFMCLRNHHHAIRSNFGLVSLSSPHAKIGQAFCQRGRGHVHLVKPCILQQRACGAKLVRDGVCAQSIATRRCIPPSMFYSGTKRFEASQKWYLQIDDVIPISFPVYRYLRDMGKRTLSTLGNNHPMSYSMG</sequence>
<gene>
    <name evidence="1" type="ORF">EYR41_008016</name>
</gene>
<evidence type="ECO:0000313" key="1">
    <source>
        <dbReference type="EMBL" id="TGJ66375.1"/>
    </source>
</evidence>
<comment type="caution">
    <text evidence="1">The sequence shown here is derived from an EMBL/GenBank/DDBJ whole genome shotgun (WGS) entry which is preliminary data.</text>
</comment>
<organism evidence="1 2">
    <name type="scientific">Orbilia oligospora</name>
    <name type="common">Nematode-trapping fungus</name>
    <name type="synonym">Arthrobotrys oligospora</name>
    <dbReference type="NCBI Taxonomy" id="2813651"/>
    <lineage>
        <taxon>Eukaryota</taxon>
        <taxon>Fungi</taxon>
        <taxon>Dikarya</taxon>
        <taxon>Ascomycota</taxon>
        <taxon>Pezizomycotina</taxon>
        <taxon>Orbiliomycetes</taxon>
        <taxon>Orbiliales</taxon>
        <taxon>Orbiliaceae</taxon>
        <taxon>Orbilia</taxon>
    </lineage>
</organism>